<dbReference type="SUPFAM" id="SSF56954">
    <property type="entry name" value="Outer membrane efflux proteins (OEP)"/>
    <property type="match status" value="1"/>
</dbReference>
<dbReference type="GO" id="GO:0009279">
    <property type="term" value="C:cell outer membrane"/>
    <property type="evidence" value="ECO:0007669"/>
    <property type="project" value="UniProtKB-SubCell"/>
</dbReference>
<comment type="subcellular location">
    <subcellularLocation>
        <location evidence="1">Cell outer membrane</location>
    </subcellularLocation>
</comment>
<keyword evidence="6" id="KW-0472">Membrane</keyword>
<evidence type="ECO:0000256" key="5">
    <source>
        <dbReference type="ARBA" id="ARBA00022692"/>
    </source>
</evidence>
<dbReference type="Gene3D" id="1.20.1600.10">
    <property type="entry name" value="Outer membrane efflux proteins (OEP)"/>
    <property type="match status" value="1"/>
</dbReference>
<keyword evidence="4" id="KW-1134">Transmembrane beta strand</keyword>
<accession>A0A212JDU0</accession>
<dbReference type="Pfam" id="PF02321">
    <property type="entry name" value="OEP"/>
    <property type="match status" value="1"/>
</dbReference>
<dbReference type="GO" id="GO:1990281">
    <property type="term" value="C:efflux pump complex"/>
    <property type="evidence" value="ECO:0007669"/>
    <property type="project" value="TreeGrafter"/>
</dbReference>
<evidence type="ECO:0000256" key="4">
    <source>
        <dbReference type="ARBA" id="ARBA00022452"/>
    </source>
</evidence>
<dbReference type="PANTHER" id="PTHR30026:SF20">
    <property type="entry name" value="OUTER MEMBRANE PROTEIN TOLC"/>
    <property type="match status" value="1"/>
</dbReference>
<dbReference type="GO" id="GO:0015562">
    <property type="term" value="F:efflux transmembrane transporter activity"/>
    <property type="evidence" value="ECO:0007669"/>
    <property type="project" value="InterPro"/>
</dbReference>
<evidence type="ECO:0000256" key="2">
    <source>
        <dbReference type="ARBA" id="ARBA00007613"/>
    </source>
</evidence>
<name>A0A212JDU0_9BACT</name>
<dbReference type="RefSeq" id="WP_296940315.1">
    <property type="nucleotide sequence ID" value="NZ_LT599032.1"/>
</dbReference>
<dbReference type="EMBL" id="FLUM01000001">
    <property type="protein sequence ID" value="SBV97586.1"/>
    <property type="molecule type" value="Genomic_DNA"/>
</dbReference>
<evidence type="ECO:0000313" key="8">
    <source>
        <dbReference type="EMBL" id="SBV97586.1"/>
    </source>
</evidence>
<keyword evidence="3" id="KW-0813">Transport</keyword>
<reference evidence="8" key="1">
    <citation type="submission" date="2016-04" db="EMBL/GenBank/DDBJ databases">
        <authorList>
            <person name="Evans L.H."/>
            <person name="Alamgir A."/>
            <person name="Owens N."/>
            <person name="Weber N.D."/>
            <person name="Virtaneva K."/>
            <person name="Barbian K."/>
            <person name="Babar A."/>
            <person name="Rosenke K."/>
        </authorList>
    </citation>
    <scope>NUCLEOTIDE SEQUENCE</scope>
    <source>
        <strain evidence="8">86-1</strain>
    </source>
</reference>
<organism evidence="8">
    <name type="scientific">uncultured Dysgonomonas sp</name>
    <dbReference type="NCBI Taxonomy" id="206096"/>
    <lineage>
        <taxon>Bacteria</taxon>
        <taxon>Pseudomonadati</taxon>
        <taxon>Bacteroidota</taxon>
        <taxon>Bacteroidia</taxon>
        <taxon>Bacteroidales</taxon>
        <taxon>Dysgonomonadaceae</taxon>
        <taxon>Dysgonomonas</taxon>
        <taxon>environmental samples</taxon>
    </lineage>
</organism>
<evidence type="ECO:0000256" key="3">
    <source>
        <dbReference type="ARBA" id="ARBA00022448"/>
    </source>
</evidence>
<evidence type="ECO:0000256" key="7">
    <source>
        <dbReference type="ARBA" id="ARBA00023237"/>
    </source>
</evidence>
<sequence length="451" mass="52346">MKYQLKKIYPLFFLLLFVTRINAQESLGGYRLEKCIDYALKGNNVIQQHNSEIGESEYKRKEQQSQLLPQVSINSQYDRYIEIPSTILPGEIIGQPGEKISVQAGTKNVLDLSARLEQVIYDPSLFQGIKIARSNVELQRLRKSLTEEEVIYNVSHVFYEVMSSEEELRVVDTISLKQEELFQIIRQKVSEGASRPIDLNRIQVNINNLKLRKKELINVIFQQKNYLKTLIGMPIEDLFEINYTSSELIEIADIFPSVTGYNYIGLDILEKQKDIIGIQIKQEKRKYLPVLSGLIAGGYQFQSDKFQITKDPWASSVVVGLRLRFPIFDGFAKRNKIKQLRFQQQNIDFQIREKQLELDANQRNAINQLQTSYESINEQKNNLLLAEDNYNKTNLLYQEGLIDITDVFNTESTLFNSKISYIKELINYKKSHIDLLKSQGRLRNNIKAVIK</sequence>
<keyword evidence="5" id="KW-0812">Transmembrane</keyword>
<gene>
    <name evidence="8" type="ORF">KL86DYS1_11949</name>
</gene>
<protein>
    <submittedName>
        <fullName evidence="8">Outer membrane efflux protein</fullName>
    </submittedName>
</protein>
<dbReference type="GO" id="GO:0015288">
    <property type="term" value="F:porin activity"/>
    <property type="evidence" value="ECO:0007669"/>
    <property type="project" value="TreeGrafter"/>
</dbReference>
<evidence type="ECO:0000256" key="1">
    <source>
        <dbReference type="ARBA" id="ARBA00004442"/>
    </source>
</evidence>
<dbReference type="InterPro" id="IPR051906">
    <property type="entry name" value="TolC-like"/>
</dbReference>
<comment type="similarity">
    <text evidence="2">Belongs to the outer membrane factor (OMF) (TC 1.B.17) family.</text>
</comment>
<dbReference type="InterPro" id="IPR003423">
    <property type="entry name" value="OMP_efflux"/>
</dbReference>
<dbReference type="PANTHER" id="PTHR30026">
    <property type="entry name" value="OUTER MEMBRANE PROTEIN TOLC"/>
    <property type="match status" value="1"/>
</dbReference>
<keyword evidence="7" id="KW-0998">Cell outer membrane</keyword>
<dbReference type="AlphaFoldDB" id="A0A212JDU0"/>
<proteinExistence type="inferred from homology"/>
<evidence type="ECO:0000256" key="6">
    <source>
        <dbReference type="ARBA" id="ARBA00023136"/>
    </source>
</evidence>